<dbReference type="PIRSF" id="PIRSF005900">
    <property type="entry name" value="Dps"/>
    <property type="match status" value="1"/>
</dbReference>
<sequence length="151" mass="17845">MLTKEQNKKVAEILSQLLADESILYLKTRNAHWNVEGPDFKTVHVYFEELYTELQVVIDDVAEKIRTKQYYAPATMSEYLELTQLKEERKEKYDSLTFIEELLKDHETICESLNKAIQEIEEYPDVATSDYLTGLLEQHQKTAWMLRSHLK</sequence>
<dbReference type="RefSeq" id="WP_013597514.1">
    <property type="nucleotide sequence ID" value="NC_015144.1"/>
</dbReference>
<comment type="similarity">
    <text evidence="1 2">Belongs to the Dps family.</text>
</comment>
<dbReference type="HOGENOM" id="CLU_098183_2_1_10"/>
<gene>
    <name evidence="4" type="ordered locus">Weevi_0403</name>
</gene>
<accession>F0NYK2</accession>
<dbReference type="OrthoDB" id="9797023at2"/>
<dbReference type="AlphaFoldDB" id="F0NYK2"/>
<feature type="domain" description="Ferritin/DPS" evidence="3">
    <location>
        <begin position="12"/>
        <end position="151"/>
    </location>
</feature>
<protein>
    <submittedName>
        <fullName evidence="4">Ferritin Dps family protein</fullName>
    </submittedName>
</protein>
<dbReference type="eggNOG" id="COG0783">
    <property type="taxonomic scope" value="Bacteria"/>
</dbReference>
<evidence type="ECO:0000313" key="4">
    <source>
        <dbReference type="EMBL" id="ADX67122.1"/>
    </source>
</evidence>
<dbReference type="Pfam" id="PF00210">
    <property type="entry name" value="Ferritin"/>
    <property type="match status" value="1"/>
</dbReference>
<evidence type="ECO:0000259" key="3">
    <source>
        <dbReference type="Pfam" id="PF00210"/>
    </source>
</evidence>
<dbReference type="InterPro" id="IPR002177">
    <property type="entry name" value="DPS_DNA-bd"/>
</dbReference>
<name>F0NYK2_WEEVC</name>
<keyword evidence="5" id="KW-1185">Reference proteome</keyword>
<dbReference type="SUPFAM" id="SSF47240">
    <property type="entry name" value="Ferritin-like"/>
    <property type="match status" value="1"/>
</dbReference>
<dbReference type="InterPro" id="IPR008331">
    <property type="entry name" value="Ferritin_DPS_dom"/>
</dbReference>
<reference evidence="4 5" key="1">
    <citation type="journal article" date="2011" name="Stand. Genomic Sci.">
        <title>Complete genome sequence of Weeksella virosa type strain (9751).</title>
        <authorList>
            <person name="Lang E."/>
            <person name="Teshima H."/>
            <person name="Lucas S."/>
            <person name="Lapidus A."/>
            <person name="Hammon N."/>
            <person name="Deshpande S."/>
            <person name="Nolan M."/>
            <person name="Cheng J.F."/>
            <person name="Pitluck S."/>
            <person name="Liolios K."/>
            <person name="Pagani I."/>
            <person name="Mikhailova N."/>
            <person name="Ivanova N."/>
            <person name="Mavromatis K."/>
            <person name="Pati A."/>
            <person name="Tapia R."/>
            <person name="Han C."/>
            <person name="Goodwin L."/>
            <person name="Chen A."/>
            <person name="Palaniappan K."/>
            <person name="Land M."/>
            <person name="Hauser L."/>
            <person name="Chang Y.J."/>
            <person name="Jeffries C.D."/>
            <person name="Brambilla E.M."/>
            <person name="Kopitz M."/>
            <person name="Rohde M."/>
            <person name="Goker M."/>
            <person name="Tindall B.J."/>
            <person name="Detter J.C."/>
            <person name="Woyke T."/>
            <person name="Bristow J."/>
            <person name="Eisen J.A."/>
            <person name="Markowitz V."/>
            <person name="Hugenholtz P."/>
            <person name="Klenk H.P."/>
            <person name="Kyrpides N.C."/>
        </authorList>
    </citation>
    <scope>NUCLEOTIDE SEQUENCE [LARGE SCALE GENOMIC DNA]</scope>
    <source>
        <strain evidence="5">ATCC 43766 / DSM 16922 / JCM 21250 / NBRC 16016 / NCTC 11634 / CL345/78</strain>
    </source>
</reference>
<dbReference type="GO" id="GO:0008199">
    <property type="term" value="F:ferric iron binding"/>
    <property type="evidence" value="ECO:0007669"/>
    <property type="project" value="InterPro"/>
</dbReference>
<dbReference type="CDD" id="cd01043">
    <property type="entry name" value="DPS"/>
    <property type="match status" value="1"/>
</dbReference>
<proteinExistence type="inferred from homology"/>
<organism evidence="4 5">
    <name type="scientific">Weeksella virosa (strain ATCC 43766 / DSM 16922 / JCM 21250 / CCUG 30538 / CDC 9751 / IAM 14551 / NBRC 16016 / NCTC 11634 / CL345/78)</name>
    <dbReference type="NCBI Taxonomy" id="865938"/>
    <lineage>
        <taxon>Bacteria</taxon>
        <taxon>Pseudomonadati</taxon>
        <taxon>Bacteroidota</taxon>
        <taxon>Flavobacteriia</taxon>
        <taxon>Flavobacteriales</taxon>
        <taxon>Weeksellaceae</taxon>
        <taxon>Weeksella</taxon>
    </lineage>
</organism>
<dbReference type="PROSITE" id="PS00818">
    <property type="entry name" value="DPS_1"/>
    <property type="match status" value="1"/>
</dbReference>
<evidence type="ECO:0000256" key="1">
    <source>
        <dbReference type="ARBA" id="ARBA00009497"/>
    </source>
</evidence>
<dbReference type="GO" id="GO:0016722">
    <property type="term" value="F:oxidoreductase activity, acting on metal ions"/>
    <property type="evidence" value="ECO:0007669"/>
    <property type="project" value="InterPro"/>
</dbReference>
<dbReference type="Gene3D" id="1.20.1260.10">
    <property type="match status" value="1"/>
</dbReference>
<dbReference type="EMBL" id="CP002455">
    <property type="protein sequence ID" value="ADX67122.1"/>
    <property type="molecule type" value="Genomic_DNA"/>
</dbReference>
<dbReference type="PANTHER" id="PTHR42932:SF3">
    <property type="entry name" value="DNA PROTECTION DURING STARVATION PROTEIN"/>
    <property type="match status" value="1"/>
</dbReference>
<dbReference type="KEGG" id="wvi:Weevi_0403"/>
<dbReference type="STRING" id="865938.Weevi_0403"/>
<evidence type="ECO:0000256" key="2">
    <source>
        <dbReference type="RuleBase" id="RU003875"/>
    </source>
</evidence>
<dbReference type="Proteomes" id="UP000008641">
    <property type="component" value="Chromosome"/>
</dbReference>
<dbReference type="PRINTS" id="PR01346">
    <property type="entry name" value="HELNAPAPROT"/>
</dbReference>
<dbReference type="InterPro" id="IPR009078">
    <property type="entry name" value="Ferritin-like_SF"/>
</dbReference>
<reference evidence="5" key="2">
    <citation type="journal article" date="2011" name="Stand. Genomic Sci.">
        <title>Complete genome sequence of Weeksella virosa type strain (9751T).</title>
        <authorList>
            <person name="Lang E."/>
            <person name="Teshima H."/>
            <person name="Lucas S."/>
            <person name="Lapidus A."/>
            <person name="Hammon N."/>
            <person name="Deshpande S."/>
            <person name="Nolan M."/>
            <person name="Cheng J."/>
            <person name="Pitluck S."/>
            <person name="Liolios K."/>
            <person name="Pagani I."/>
            <person name="Mikhailova N."/>
            <person name="Ivanova N."/>
            <person name="Mavromatis K."/>
            <person name="Pati A."/>
            <person name="Tapia R."/>
            <person name="Han C."/>
            <person name="Goodwin L."/>
            <person name="Chen A."/>
            <person name="Palaniappan K."/>
            <person name="Land M."/>
            <person name="Hauser L."/>
            <person name="Chang Y."/>
            <person name="Jeffries C."/>
            <person name="Brambilla E."/>
            <person name="Kopitz M."/>
            <person name="Rohde M."/>
            <person name="Goker M."/>
            <person name="Tindall B."/>
            <person name="Detter J."/>
            <person name="Woyke T."/>
            <person name="Bristow J."/>
            <person name="Eisen J."/>
            <person name="Markowitz V."/>
            <person name="Hugenholtz P."/>
            <person name="Klenk H."/>
            <person name="Kyrpides N."/>
        </authorList>
    </citation>
    <scope>NUCLEOTIDE SEQUENCE [LARGE SCALE GENOMIC DNA]</scope>
    <source>
        <strain evidence="5">ATCC 43766 / DSM 16922 / JCM 21250 / NBRC 16016 / NCTC 11634 / CL345/78</strain>
    </source>
</reference>
<evidence type="ECO:0000313" key="5">
    <source>
        <dbReference type="Proteomes" id="UP000008641"/>
    </source>
</evidence>
<dbReference type="PANTHER" id="PTHR42932">
    <property type="entry name" value="GENERAL STRESS PROTEIN 20U"/>
    <property type="match status" value="1"/>
</dbReference>
<dbReference type="InterPro" id="IPR023188">
    <property type="entry name" value="DPS_DNA-bd_CS"/>
</dbReference>
<dbReference type="InterPro" id="IPR012347">
    <property type="entry name" value="Ferritin-like"/>
</dbReference>